<feature type="region of interest" description="Disordered" evidence="1">
    <location>
        <begin position="30"/>
        <end position="53"/>
    </location>
</feature>
<feature type="compositionally biased region" description="Basic and acidic residues" evidence="1">
    <location>
        <begin position="40"/>
        <end position="53"/>
    </location>
</feature>
<organism evidence="2 3">
    <name type="scientific">Tanacetum coccineum</name>
    <dbReference type="NCBI Taxonomy" id="301880"/>
    <lineage>
        <taxon>Eukaryota</taxon>
        <taxon>Viridiplantae</taxon>
        <taxon>Streptophyta</taxon>
        <taxon>Embryophyta</taxon>
        <taxon>Tracheophyta</taxon>
        <taxon>Spermatophyta</taxon>
        <taxon>Magnoliopsida</taxon>
        <taxon>eudicotyledons</taxon>
        <taxon>Gunneridae</taxon>
        <taxon>Pentapetalae</taxon>
        <taxon>asterids</taxon>
        <taxon>campanulids</taxon>
        <taxon>Asterales</taxon>
        <taxon>Asteraceae</taxon>
        <taxon>Asteroideae</taxon>
        <taxon>Anthemideae</taxon>
        <taxon>Anthemidinae</taxon>
        <taxon>Tanacetum</taxon>
    </lineage>
</organism>
<dbReference type="Proteomes" id="UP001151760">
    <property type="component" value="Unassembled WGS sequence"/>
</dbReference>
<reference evidence="2" key="1">
    <citation type="journal article" date="2022" name="Int. J. Mol. Sci.">
        <title>Draft Genome of Tanacetum Coccineum: Genomic Comparison of Closely Related Tanacetum-Family Plants.</title>
        <authorList>
            <person name="Yamashiro T."/>
            <person name="Shiraishi A."/>
            <person name="Nakayama K."/>
            <person name="Satake H."/>
        </authorList>
    </citation>
    <scope>NUCLEOTIDE SEQUENCE</scope>
</reference>
<reference evidence="2" key="2">
    <citation type="submission" date="2022-01" db="EMBL/GenBank/DDBJ databases">
        <authorList>
            <person name="Yamashiro T."/>
            <person name="Shiraishi A."/>
            <person name="Satake H."/>
            <person name="Nakayama K."/>
        </authorList>
    </citation>
    <scope>NUCLEOTIDE SEQUENCE</scope>
</reference>
<accession>A0ABQ5G1Y6</accession>
<name>A0ABQ5G1Y6_9ASTR</name>
<proteinExistence type="predicted"/>
<dbReference type="EMBL" id="BQNB010018004">
    <property type="protein sequence ID" value="GJT69617.1"/>
    <property type="molecule type" value="Genomic_DNA"/>
</dbReference>
<evidence type="ECO:0000256" key="1">
    <source>
        <dbReference type="SAM" id="MobiDB-lite"/>
    </source>
</evidence>
<protein>
    <submittedName>
        <fullName evidence="2">Uncharacterized protein</fullName>
    </submittedName>
</protein>
<comment type="caution">
    <text evidence="2">The sequence shown here is derived from an EMBL/GenBank/DDBJ whole genome shotgun (WGS) entry which is preliminary data.</text>
</comment>
<evidence type="ECO:0000313" key="2">
    <source>
        <dbReference type="EMBL" id="GJT69617.1"/>
    </source>
</evidence>
<keyword evidence="3" id="KW-1185">Reference proteome</keyword>
<gene>
    <name evidence="2" type="ORF">Tco_1028903</name>
</gene>
<sequence>MEYLYNPKGASSNVLTHDCYGLRDLDRGAPKAMGTGRGSKVADRGSKVTDKGSPRKWITSDMVAGRASKAGRQVFNPKLVSEFNPIIGHVVPVKDKESDVVKDKESFVVKDKDMVLDDVVKDKESDVVKNVVNDVAKDVVSYVVLEKVVSNIKLSNVVSKKRTRRTEFPKLNAPAVADKHGVDVVSDNVADKTGVHQRFSGEVYDGPGEVVGFPTIVVVIPVIYGARMKRRWLLRFTGEGCGVSGEVFCVSGDGYCDSGEWVLEDRRDIFDFIYDWEEGYPPLD</sequence>
<evidence type="ECO:0000313" key="3">
    <source>
        <dbReference type="Proteomes" id="UP001151760"/>
    </source>
</evidence>